<evidence type="ECO:0000313" key="6">
    <source>
        <dbReference type="Proteomes" id="UP000694891"/>
    </source>
</evidence>
<dbReference type="InterPro" id="IPR011013">
    <property type="entry name" value="Gal_mutarotase_sf_dom"/>
</dbReference>
<feature type="domain" description="Alpha-mannosidase Ams1-like N-terminal" evidence="5">
    <location>
        <begin position="50"/>
        <end position="179"/>
    </location>
</feature>
<keyword evidence="6" id="KW-1185">Reference proteome</keyword>
<evidence type="ECO:0000259" key="4">
    <source>
        <dbReference type="Pfam" id="PF17677"/>
    </source>
</evidence>
<dbReference type="GeneID" id="103353734"/>
<dbReference type="SUPFAM" id="SSF74650">
    <property type="entry name" value="Galactose mutarotase-like"/>
    <property type="match status" value="1"/>
</dbReference>
<dbReference type="GO" id="GO:0006013">
    <property type="term" value="P:mannose metabolic process"/>
    <property type="evidence" value="ECO:0007669"/>
    <property type="project" value="InterPro"/>
</dbReference>
<dbReference type="InterPro" id="IPR054723">
    <property type="entry name" value="Ams1-like_N"/>
</dbReference>
<evidence type="ECO:0000256" key="2">
    <source>
        <dbReference type="ARBA" id="ARBA00012752"/>
    </source>
</evidence>
<dbReference type="InterPro" id="IPR011330">
    <property type="entry name" value="Glyco_hydro/deAcase_b/a-brl"/>
</dbReference>
<proteinExistence type="predicted"/>
<dbReference type="Pfam" id="PF22907">
    <property type="entry name" value="Ams1-like_1st"/>
    <property type="match status" value="1"/>
</dbReference>
<organism evidence="6 7">
    <name type="scientific">Stegastes partitus</name>
    <name type="common">bicolor damselfish</name>
    <dbReference type="NCBI Taxonomy" id="144197"/>
    <lineage>
        <taxon>Eukaryota</taxon>
        <taxon>Metazoa</taxon>
        <taxon>Chordata</taxon>
        <taxon>Craniata</taxon>
        <taxon>Vertebrata</taxon>
        <taxon>Euteleostomi</taxon>
        <taxon>Actinopterygii</taxon>
        <taxon>Neopterygii</taxon>
        <taxon>Teleostei</taxon>
        <taxon>Neoteleostei</taxon>
        <taxon>Acanthomorphata</taxon>
        <taxon>Ovalentaria</taxon>
        <taxon>Pomacentridae</taxon>
        <taxon>Stegastes</taxon>
    </lineage>
</organism>
<protein>
    <recommendedName>
        <fullName evidence="2">alpha-mannosidase</fullName>
        <ecNumber evidence="2">3.2.1.24</ecNumber>
    </recommendedName>
</protein>
<dbReference type="InterPro" id="IPR027291">
    <property type="entry name" value="Glyco_hydro_38_N_sf"/>
</dbReference>
<reference evidence="7" key="1">
    <citation type="submission" date="2025-08" db="UniProtKB">
        <authorList>
            <consortium name="RefSeq"/>
        </authorList>
    </citation>
    <scope>IDENTIFICATION</scope>
</reference>
<dbReference type="AlphaFoldDB" id="A0A9Y4JKL7"/>
<evidence type="ECO:0000256" key="1">
    <source>
        <dbReference type="ARBA" id="ARBA00000365"/>
    </source>
</evidence>
<dbReference type="GO" id="GO:0004559">
    <property type="term" value="F:alpha-mannosidase activity"/>
    <property type="evidence" value="ECO:0007669"/>
    <property type="project" value="UniProtKB-EC"/>
</dbReference>
<dbReference type="RefSeq" id="XP_008275072.1">
    <property type="nucleotide sequence ID" value="XM_008276850.1"/>
</dbReference>
<dbReference type="CTD" id="4123"/>
<feature type="domain" description="Glycoside hydrolase family 38 N-terminal" evidence="3">
    <location>
        <begin position="253"/>
        <end position="419"/>
    </location>
</feature>
<comment type="catalytic activity">
    <reaction evidence="1">
        <text>Hydrolysis of terminal, non-reducing alpha-D-mannose residues in alpha-D-mannosides.</text>
        <dbReference type="EC" id="3.2.1.24"/>
    </reaction>
</comment>
<dbReference type="Gene3D" id="3.20.110.10">
    <property type="entry name" value="Glycoside hydrolase 38, N terminal domain"/>
    <property type="match status" value="1"/>
</dbReference>
<feature type="domain" description="Glycosyl hydrolases family 38 C-terminal" evidence="4">
    <location>
        <begin position="516"/>
        <end position="590"/>
    </location>
</feature>
<dbReference type="Pfam" id="PF01074">
    <property type="entry name" value="Glyco_hydro_38N"/>
    <property type="match status" value="1"/>
</dbReference>
<dbReference type="FunFam" id="2.60.40.2220:FF:000001">
    <property type="entry name" value="Alpha-mannosidase 2C1"/>
    <property type="match status" value="1"/>
</dbReference>
<sequence>MYHQPVLKNRRTLLERAEKFISDIYFTDCNLRGRLYGDSNPLESITSFLSSKRITFTEASKQNFAPYKVGDTFGPTWWTCWFKVSLKIPESWRGKEVHLLWESDGEAMVWRDGQPVQGLTKDGEKTSYILSECLKDEEPHSFTLYVEMACNGLFGAGQGSMIAAPDPNRKFSVQRAELVIFNRDVRQLLTDFEMLVDIVKELGEGEQRGYQALFTVNEMVNLCDPFDPSSFSRAHSLAHKFFRQRNGESQHIVHAMGHCHIDSAWLWPYEETIRKCGRSWVTVIRLMEKNPEFVFTCSQAQQFHWVKAWYPGLFSQIQHYVKKGQFIPVGGTWVEMDGNLPSGESMVRQFLEGQLFFNQEFGMHCREFWLPDTFGYSAQLPQIMQGCGISNFLTQKLSWNLVNTFPFKKHLMVWGHKWADLSEHNFGVALLNDCKYGYSIHQNTMTLSLLRAPKAPDATADMGTHHFTYAIMPHTRSFQEASVIQFAYNLNFPLRLIQCSPDTVAWSGFSVNPESVILETIKQAEGGKGTLVVRLYESHGSSVTATLRTTLPVKEAWHCDLLERQDPTQPARVTSEGITLNFSPFQIVSLLLTF</sequence>
<accession>A0A9Y4JKL7</accession>
<dbReference type="PANTHER" id="PTHR46017:SF1">
    <property type="entry name" value="ALPHA-MANNOSIDASE 2C1"/>
    <property type="match status" value="1"/>
</dbReference>
<dbReference type="EC" id="3.2.1.24" evidence="2"/>
<name>A0A9Y4JKL7_9TELE</name>
<evidence type="ECO:0000259" key="5">
    <source>
        <dbReference type="Pfam" id="PF22907"/>
    </source>
</evidence>
<dbReference type="InterPro" id="IPR041147">
    <property type="entry name" value="GH38_C"/>
</dbReference>
<evidence type="ECO:0000313" key="7">
    <source>
        <dbReference type="RefSeq" id="XP_008275072.1"/>
    </source>
</evidence>
<dbReference type="GO" id="GO:0009313">
    <property type="term" value="P:oligosaccharide catabolic process"/>
    <property type="evidence" value="ECO:0007669"/>
    <property type="project" value="TreeGrafter"/>
</dbReference>
<evidence type="ECO:0000259" key="3">
    <source>
        <dbReference type="Pfam" id="PF01074"/>
    </source>
</evidence>
<dbReference type="Pfam" id="PF17677">
    <property type="entry name" value="Glyco_hydro38C2"/>
    <property type="match status" value="1"/>
</dbReference>
<dbReference type="InterPro" id="IPR000602">
    <property type="entry name" value="Glyco_hydro_38_N"/>
</dbReference>
<dbReference type="SUPFAM" id="SSF88713">
    <property type="entry name" value="Glycoside hydrolase/deacetylase"/>
    <property type="match status" value="1"/>
</dbReference>
<dbReference type="GO" id="GO:0030246">
    <property type="term" value="F:carbohydrate binding"/>
    <property type="evidence" value="ECO:0007669"/>
    <property type="project" value="InterPro"/>
</dbReference>
<dbReference type="Gene3D" id="2.60.40.2220">
    <property type="match status" value="1"/>
</dbReference>
<dbReference type="Proteomes" id="UP000694891">
    <property type="component" value="Unplaced"/>
</dbReference>
<gene>
    <name evidence="7" type="primary">man2c1</name>
</gene>
<dbReference type="PANTHER" id="PTHR46017">
    <property type="entry name" value="ALPHA-MANNOSIDASE 2C1"/>
    <property type="match status" value="1"/>
</dbReference>